<name>A0AA86N3Y6_9BACT</name>
<dbReference type="InterPro" id="IPR012340">
    <property type="entry name" value="NA-bd_OB-fold"/>
</dbReference>
<organism evidence="7 8">
    <name type="scientific">Nitrospira tepida</name>
    <dbReference type="NCBI Taxonomy" id="2973512"/>
    <lineage>
        <taxon>Bacteria</taxon>
        <taxon>Pseudomonadati</taxon>
        <taxon>Nitrospirota</taxon>
        <taxon>Nitrospiria</taxon>
        <taxon>Nitrospirales</taxon>
        <taxon>Nitrospiraceae</taxon>
        <taxon>Nitrospira</taxon>
    </lineage>
</organism>
<evidence type="ECO:0000256" key="1">
    <source>
        <dbReference type="ARBA" id="ARBA00004141"/>
    </source>
</evidence>
<evidence type="ECO:0000256" key="5">
    <source>
        <dbReference type="SAM" id="Phobius"/>
    </source>
</evidence>
<dbReference type="RefSeq" id="WP_289271542.1">
    <property type="nucleotide sequence ID" value="NZ_OX365700.1"/>
</dbReference>
<evidence type="ECO:0000259" key="6">
    <source>
        <dbReference type="Pfam" id="PF01957"/>
    </source>
</evidence>
<keyword evidence="4 5" id="KW-0472">Membrane</keyword>
<evidence type="ECO:0000313" key="7">
    <source>
        <dbReference type="EMBL" id="CAI4034131.1"/>
    </source>
</evidence>
<dbReference type="KEGG" id="nti:DNFV4_04575"/>
<accession>A0AA86N3Y6</accession>
<keyword evidence="3 5" id="KW-1133">Transmembrane helix</keyword>
<dbReference type="InterPro" id="IPR052165">
    <property type="entry name" value="Membrane_assoc_protease"/>
</dbReference>
<evidence type="ECO:0000256" key="2">
    <source>
        <dbReference type="ARBA" id="ARBA00022692"/>
    </source>
</evidence>
<feature type="transmembrane region" description="Helical" evidence="5">
    <location>
        <begin position="49"/>
        <end position="66"/>
    </location>
</feature>
<evidence type="ECO:0000256" key="3">
    <source>
        <dbReference type="ARBA" id="ARBA00022989"/>
    </source>
</evidence>
<dbReference type="GO" id="GO:0006508">
    <property type="term" value="P:proteolysis"/>
    <property type="evidence" value="ECO:0007669"/>
    <property type="project" value="UniProtKB-KW"/>
</dbReference>
<keyword evidence="7" id="KW-0378">Hydrolase</keyword>
<keyword evidence="7" id="KW-0645">Protease</keyword>
<dbReference type="GO" id="GO:0008233">
    <property type="term" value="F:peptidase activity"/>
    <property type="evidence" value="ECO:0007669"/>
    <property type="project" value="UniProtKB-KW"/>
</dbReference>
<evidence type="ECO:0000313" key="8">
    <source>
        <dbReference type="Proteomes" id="UP001179121"/>
    </source>
</evidence>
<dbReference type="Proteomes" id="UP001179121">
    <property type="component" value="Chromosome"/>
</dbReference>
<dbReference type="SUPFAM" id="SSF141322">
    <property type="entry name" value="NfeD domain-like"/>
    <property type="match status" value="1"/>
</dbReference>
<dbReference type="Pfam" id="PF01957">
    <property type="entry name" value="NfeD"/>
    <property type="match status" value="1"/>
</dbReference>
<dbReference type="EMBL" id="OX365700">
    <property type="protein sequence ID" value="CAI4034131.1"/>
    <property type="molecule type" value="Genomic_DNA"/>
</dbReference>
<gene>
    <name evidence="7" type="ORF">DNFV4_04575</name>
</gene>
<comment type="subcellular location">
    <subcellularLocation>
        <location evidence="1">Membrane</location>
        <topology evidence="1">Multi-pass membrane protein</topology>
    </subcellularLocation>
</comment>
<dbReference type="PANTHER" id="PTHR33507:SF3">
    <property type="entry name" value="INNER MEMBRANE PROTEIN YBBJ"/>
    <property type="match status" value="1"/>
</dbReference>
<keyword evidence="2 5" id="KW-0812">Transmembrane</keyword>
<dbReference type="PANTHER" id="PTHR33507">
    <property type="entry name" value="INNER MEMBRANE PROTEIN YBBJ"/>
    <property type="match status" value="1"/>
</dbReference>
<proteinExistence type="predicted"/>
<protein>
    <submittedName>
        <fullName evidence="7">Activity regulator of membrane protease YbbK</fullName>
    </submittedName>
</protein>
<feature type="transmembrane region" description="Helical" evidence="5">
    <location>
        <begin position="7"/>
        <end position="29"/>
    </location>
</feature>
<sequence>MLWWHWMFVGLALLGAELVTPGGFYILFFGLSALVVGSVLGLGLALPDWAQWLLFSVLAVLSLVLFRGRLLGMMKRAAPSSEVDTLIGEQAIALEAIETGGVGKVELRGSAWSAKNGGSMEITKGQRCRVERVDGLTLWVTAG</sequence>
<dbReference type="GO" id="GO:0005886">
    <property type="term" value="C:plasma membrane"/>
    <property type="evidence" value="ECO:0007669"/>
    <property type="project" value="TreeGrafter"/>
</dbReference>
<reference evidence="7" key="1">
    <citation type="submission" date="2022-10" db="EMBL/GenBank/DDBJ databases">
        <authorList>
            <person name="Koch H."/>
        </authorList>
    </citation>
    <scope>NUCLEOTIDE SEQUENCE</scope>
    <source>
        <strain evidence="7">DNF</strain>
    </source>
</reference>
<dbReference type="AlphaFoldDB" id="A0AA86N3Y6"/>
<dbReference type="Gene3D" id="2.40.50.140">
    <property type="entry name" value="Nucleic acid-binding proteins"/>
    <property type="match status" value="1"/>
</dbReference>
<evidence type="ECO:0000256" key="4">
    <source>
        <dbReference type="ARBA" id="ARBA00023136"/>
    </source>
</evidence>
<feature type="domain" description="NfeD-like C-terminal" evidence="6">
    <location>
        <begin position="83"/>
        <end position="140"/>
    </location>
</feature>
<dbReference type="InterPro" id="IPR002810">
    <property type="entry name" value="NfeD-like_C"/>
</dbReference>
<keyword evidence="8" id="KW-1185">Reference proteome</keyword>